<evidence type="ECO:0000313" key="1">
    <source>
        <dbReference type="EMBL" id="KZZ93734.1"/>
    </source>
</evidence>
<proteinExistence type="predicted"/>
<gene>
    <name evidence="1" type="ORF">AAL_05450</name>
</gene>
<evidence type="ECO:0000313" key="2">
    <source>
        <dbReference type="Proteomes" id="UP000078544"/>
    </source>
</evidence>
<comment type="caution">
    <text evidence="1">The sequence shown here is derived from an EMBL/GenBank/DDBJ whole genome shotgun (WGS) entry which is preliminary data.</text>
</comment>
<protein>
    <submittedName>
        <fullName evidence="1">Uncharacterized protein</fullName>
    </submittedName>
</protein>
<dbReference type="EMBL" id="AZGY01000012">
    <property type="protein sequence ID" value="KZZ93734.1"/>
    <property type="molecule type" value="Genomic_DNA"/>
</dbReference>
<accession>A0A168ABU7</accession>
<reference evidence="1 2" key="1">
    <citation type="journal article" date="2016" name="Genome Biol. Evol.">
        <title>Divergent and convergent evolution of fungal pathogenicity.</title>
        <authorList>
            <person name="Shang Y."/>
            <person name="Xiao G."/>
            <person name="Zheng P."/>
            <person name="Cen K."/>
            <person name="Zhan S."/>
            <person name="Wang C."/>
        </authorList>
    </citation>
    <scope>NUCLEOTIDE SEQUENCE [LARGE SCALE GENOMIC DNA]</scope>
    <source>
        <strain evidence="1 2">RCEF 2490</strain>
    </source>
</reference>
<dbReference type="Proteomes" id="UP000078544">
    <property type="component" value="Unassembled WGS sequence"/>
</dbReference>
<name>A0A168ABU7_9HYPO</name>
<organism evidence="1 2">
    <name type="scientific">Moelleriella libera RCEF 2490</name>
    <dbReference type="NCBI Taxonomy" id="1081109"/>
    <lineage>
        <taxon>Eukaryota</taxon>
        <taxon>Fungi</taxon>
        <taxon>Dikarya</taxon>
        <taxon>Ascomycota</taxon>
        <taxon>Pezizomycotina</taxon>
        <taxon>Sordariomycetes</taxon>
        <taxon>Hypocreomycetidae</taxon>
        <taxon>Hypocreales</taxon>
        <taxon>Clavicipitaceae</taxon>
        <taxon>Moelleriella</taxon>
    </lineage>
</organism>
<dbReference type="AlphaFoldDB" id="A0A168ABU7"/>
<keyword evidence="2" id="KW-1185">Reference proteome</keyword>
<sequence>MFAQQAALVQIIHGLPSIPPYKGGSMQIPGALLIPCDAERSSNPLRCGALVKAPDSAAGVQPEPIGCHALG</sequence>